<dbReference type="Pfam" id="PF00512">
    <property type="entry name" value="HisKA"/>
    <property type="match status" value="1"/>
</dbReference>
<dbReference type="PANTHER" id="PTHR44936:SF9">
    <property type="entry name" value="SENSOR PROTEIN CREC"/>
    <property type="match status" value="1"/>
</dbReference>
<dbReference type="CDD" id="cd00082">
    <property type="entry name" value="HisKA"/>
    <property type="match status" value="1"/>
</dbReference>
<name>A0ABX6K2D4_SALCS</name>
<keyword evidence="6" id="KW-0808">Transferase</keyword>
<feature type="signal peptide" evidence="10">
    <location>
        <begin position="1"/>
        <end position="20"/>
    </location>
</feature>
<dbReference type="InterPro" id="IPR036097">
    <property type="entry name" value="HisK_dim/P_sf"/>
</dbReference>
<feature type="transmembrane region" description="Helical" evidence="9">
    <location>
        <begin position="237"/>
        <end position="258"/>
    </location>
</feature>
<keyword evidence="9" id="KW-0472">Membrane</keyword>
<gene>
    <name evidence="12" type="ORF">HBA18_04630</name>
</gene>
<organism evidence="12 13">
    <name type="scientific">Salinivibrio costicola</name>
    <name type="common">Vibrio costicola</name>
    <dbReference type="NCBI Taxonomy" id="51367"/>
    <lineage>
        <taxon>Bacteria</taxon>
        <taxon>Pseudomonadati</taxon>
        <taxon>Pseudomonadota</taxon>
        <taxon>Gammaproteobacteria</taxon>
        <taxon>Vibrionales</taxon>
        <taxon>Vibrionaceae</taxon>
        <taxon>Salinivibrio</taxon>
    </lineage>
</organism>
<dbReference type="Gene3D" id="1.10.287.130">
    <property type="match status" value="1"/>
</dbReference>
<dbReference type="EMBL" id="CP050266">
    <property type="protein sequence ID" value="QIR05711.1"/>
    <property type="molecule type" value="Genomic_DNA"/>
</dbReference>
<evidence type="ECO:0000259" key="11">
    <source>
        <dbReference type="SMART" id="SM00388"/>
    </source>
</evidence>
<dbReference type="InterPro" id="IPR036890">
    <property type="entry name" value="HATPase_C_sf"/>
</dbReference>
<keyword evidence="8" id="KW-0902">Two-component regulatory system</keyword>
<dbReference type="SUPFAM" id="SSF47384">
    <property type="entry name" value="Homodimeric domain of signal transducing histidine kinase"/>
    <property type="match status" value="1"/>
</dbReference>
<evidence type="ECO:0000256" key="9">
    <source>
        <dbReference type="SAM" id="Phobius"/>
    </source>
</evidence>
<keyword evidence="9" id="KW-1133">Transmembrane helix</keyword>
<evidence type="ECO:0000313" key="12">
    <source>
        <dbReference type="EMBL" id="QIR05711.1"/>
    </source>
</evidence>
<reference evidence="12 13" key="1">
    <citation type="submission" date="2020-03" db="EMBL/GenBank/DDBJ databases">
        <title>Genome mining reveals the biosynthetic pathways of PHA and ectoines of the halophilic strain Salinivibrio costicola M318 isolated from fermented shrimp paste.</title>
        <authorList>
            <person name="Doan T.V."/>
            <person name="Tran L.T."/>
            <person name="Trieu T.A."/>
            <person name="Nguyen Q.V."/>
            <person name="Quach T.N."/>
            <person name="Phi T.Q."/>
            <person name="Kumar S."/>
        </authorList>
    </citation>
    <scope>NUCLEOTIDE SEQUENCE [LARGE SCALE GENOMIC DNA]</scope>
    <source>
        <strain evidence="12 13">M318</strain>
    </source>
</reference>
<feature type="domain" description="Signal transduction histidine kinase dimerisation/phosphoacceptor" evidence="11">
    <location>
        <begin position="266"/>
        <end position="333"/>
    </location>
</feature>
<keyword evidence="4" id="KW-1003">Cell membrane</keyword>
<dbReference type="Pfam" id="PF11884">
    <property type="entry name" value="DUF3404"/>
    <property type="match status" value="1"/>
</dbReference>
<evidence type="ECO:0000256" key="4">
    <source>
        <dbReference type="ARBA" id="ARBA00022475"/>
    </source>
</evidence>
<evidence type="ECO:0000256" key="3">
    <source>
        <dbReference type="ARBA" id="ARBA00012438"/>
    </source>
</evidence>
<evidence type="ECO:0000256" key="2">
    <source>
        <dbReference type="ARBA" id="ARBA00004651"/>
    </source>
</evidence>
<protein>
    <recommendedName>
        <fullName evidence="3">histidine kinase</fullName>
        <ecNumber evidence="3">2.7.13.3</ecNumber>
    </recommendedName>
</protein>
<keyword evidence="13" id="KW-1185">Reference proteome</keyword>
<dbReference type="SUPFAM" id="SSF55874">
    <property type="entry name" value="ATPase domain of HSP90 chaperone/DNA topoisomerase II/histidine kinase"/>
    <property type="match status" value="1"/>
</dbReference>
<dbReference type="Pfam" id="PF02518">
    <property type="entry name" value="HATPase_c"/>
    <property type="match status" value="1"/>
</dbReference>
<dbReference type="Gene3D" id="3.30.565.10">
    <property type="entry name" value="Histidine kinase-like ATPase, C-terminal domain"/>
    <property type="match status" value="1"/>
</dbReference>
<dbReference type="RefSeq" id="WP_167314152.1">
    <property type="nucleotide sequence ID" value="NZ_CP050266.1"/>
</dbReference>
<keyword evidence="5" id="KW-0597">Phosphoprotein</keyword>
<evidence type="ECO:0000256" key="1">
    <source>
        <dbReference type="ARBA" id="ARBA00000085"/>
    </source>
</evidence>
<comment type="catalytic activity">
    <reaction evidence="1">
        <text>ATP + protein L-histidine = ADP + protein N-phospho-L-histidine.</text>
        <dbReference type="EC" id="2.7.13.3"/>
    </reaction>
</comment>
<evidence type="ECO:0000313" key="13">
    <source>
        <dbReference type="Proteomes" id="UP000501408"/>
    </source>
</evidence>
<dbReference type="PANTHER" id="PTHR44936">
    <property type="entry name" value="SENSOR PROTEIN CREC"/>
    <property type="match status" value="1"/>
</dbReference>
<feature type="chain" id="PRO_5047309467" description="histidine kinase" evidence="10">
    <location>
        <begin position="21"/>
        <end position="465"/>
    </location>
</feature>
<dbReference type="InterPro" id="IPR050980">
    <property type="entry name" value="2C_sensor_his_kinase"/>
</dbReference>
<evidence type="ECO:0000256" key="8">
    <source>
        <dbReference type="ARBA" id="ARBA00023012"/>
    </source>
</evidence>
<evidence type="ECO:0000256" key="5">
    <source>
        <dbReference type="ARBA" id="ARBA00022553"/>
    </source>
</evidence>
<sequence>MGFRALAALLFALLSSKVAASELQTQLKGFYDEAWQAGHLVVAQPSLNAYSQNLLQSQAQYPDFTHFDWQDLTALHQVTQRCQANPRIVDPQLLIAQRFELALCNGQSLPPAWFVENPLLHPAGGSYADRYLAAYPTTSPPSDILQRLTLDNPQHPLHQSLSDLSAQGRDALLSGYRAYLDNHQLWLNGELGWKVLPQSVWSPIAEHYRLSLSTESTGCDYRYGNICNQLHPAYQGVFTAVLVLVCIALVIGLARSVYDRYQQRRERQFILQLLTHELRTPIASLGLTVEMLRNQFDQLSEDAQDVLWRLLADHQRLSQLTETSKGYLSTDKSEQFKTQTASLSDWLDHVCDPFDIDYTLEDDRTLTLPFYWLSICLENLIKNAHQHGGETVWIRVCVGKRVRVCVYDDGVFPSWWQRLWRRCRAPTSEHNMGIGLFLVARLMRQMGGKLLIKRHPTCCILELPQ</sequence>
<accession>A0ABX6K2D4</accession>
<keyword evidence="7" id="KW-0418">Kinase</keyword>
<comment type="subcellular location">
    <subcellularLocation>
        <location evidence="2">Cell membrane</location>
        <topology evidence="2">Multi-pass membrane protein</topology>
    </subcellularLocation>
</comment>
<dbReference type="InterPro" id="IPR021821">
    <property type="entry name" value="VxrA_SD"/>
</dbReference>
<dbReference type="EC" id="2.7.13.3" evidence="3"/>
<keyword evidence="9" id="KW-0812">Transmembrane</keyword>
<dbReference type="SMART" id="SM00388">
    <property type="entry name" value="HisKA"/>
    <property type="match status" value="1"/>
</dbReference>
<dbReference type="InterPro" id="IPR003594">
    <property type="entry name" value="HATPase_dom"/>
</dbReference>
<evidence type="ECO:0000256" key="10">
    <source>
        <dbReference type="SAM" id="SignalP"/>
    </source>
</evidence>
<dbReference type="InterPro" id="IPR003661">
    <property type="entry name" value="HisK_dim/P_dom"/>
</dbReference>
<evidence type="ECO:0000256" key="6">
    <source>
        <dbReference type="ARBA" id="ARBA00022679"/>
    </source>
</evidence>
<dbReference type="Proteomes" id="UP000501408">
    <property type="component" value="Chromosome 1"/>
</dbReference>
<evidence type="ECO:0000256" key="7">
    <source>
        <dbReference type="ARBA" id="ARBA00022777"/>
    </source>
</evidence>
<proteinExistence type="predicted"/>
<keyword evidence="10" id="KW-0732">Signal</keyword>